<dbReference type="OrthoDB" id="5236983at2759"/>
<accession>A0A9J6BVA2</accession>
<keyword evidence="5" id="KW-1185">Reference proteome</keyword>
<evidence type="ECO:0000313" key="4">
    <source>
        <dbReference type="EMBL" id="KAG5673642.1"/>
    </source>
</evidence>
<dbReference type="GO" id="GO:0006974">
    <property type="term" value="P:DNA damage response"/>
    <property type="evidence" value="ECO:0007669"/>
    <property type="project" value="InterPro"/>
</dbReference>
<feature type="domain" description="SprT-like" evidence="3">
    <location>
        <begin position="100"/>
        <end position="272"/>
    </location>
</feature>
<proteinExistence type="predicted"/>
<evidence type="ECO:0000256" key="2">
    <source>
        <dbReference type="ARBA" id="ARBA00023242"/>
    </source>
</evidence>
<dbReference type="GO" id="GO:0003697">
    <property type="term" value="F:single-stranded DNA binding"/>
    <property type="evidence" value="ECO:0007669"/>
    <property type="project" value="InterPro"/>
</dbReference>
<dbReference type="EMBL" id="JADBJN010000003">
    <property type="protein sequence ID" value="KAG5673642.1"/>
    <property type="molecule type" value="Genomic_DNA"/>
</dbReference>
<gene>
    <name evidence="4" type="ORF">PVAND_003671</name>
</gene>
<dbReference type="Proteomes" id="UP001107558">
    <property type="component" value="Chromosome 3"/>
</dbReference>
<keyword evidence="2" id="KW-0539">Nucleus</keyword>
<dbReference type="AlphaFoldDB" id="A0A9J6BVA2"/>
<dbReference type="GO" id="GO:0031593">
    <property type="term" value="F:polyubiquitin modification-dependent protein binding"/>
    <property type="evidence" value="ECO:0007669"/>
    <property type="project" value="TreeGrafter"/>
</dbReference>
<comment type="caution">
    <text evidence="4">The sequence shown here is derived from an EMBL/GenBank/DDBJ whole genome shotgun (WGS) entry which is preliminary data.</text>
</comment>
<evidence type="ECO:0000256" key="1">
    <source>
        <dbReference type="ARBA" id="ARBA00004123"/>
    </source>
</evidence>
<sequence length="409" mass="48409">MDEMSDYEFAKRLQTELNSETNQENLDDSVVFVCEGTPSKFFLNSKKETSEDIKFISQTWNKSNNIQINDLIGQKFYSDELREEISLNDCADWAEVKMDKNIQFMFDKIQNFFFDKWLNNEKFIVRYDSNINSVINDDSSFKIFENENTIMLAKENMIRPRNEVIALMIHILIHFYLKKVSKGAIKLHHHDENFRKIMNYINLHIKMQISSSHKFVYSSHSNENHKHWWQCTGVCSNYTPFFGIIRSTIVPNESLSFWKKHHLKCDGTFFKIFEFKRMNNNGEIEIKYLRNVKYMNPTPNNNNDKSSNIKTNLPIREHIDLTSDNDSPLVQNLCEIIDLDDSQYGENSDVEINDKNCEHYNTFKQFKQFLVPLIGCCFCFDVFLASQLASHFDTCCGYQEKVQYVLHRR</sequence>
<dbReference type="InterPro" id="IPR044245">
    <property type="entry name" value="Spartan"/>
</dbReference>
<organism evidence="4 5">
    <name type="scientific">Polypedilum vanderplanki</name>
    <name type="common">Sleeping chironomid midge</name>
    <dbReference type="NCBI Taxonomy" id="319348"/>
    <lineage>
        <taxon>Eukaryota</taxon>
        <taxon>Metazoa</taxon>
        <taxon>Ecdysozoa</taxon>
        <taxon>Arthropoda</taxon>
        <taxon>Hexapoda</taxon>
        <taxon>Insecta</taxon>
        <taxon>Pterygota</taxon>
        <taxon>Neoptera</taxon>
        <taxon>Endopterygota</taxon>
        <taxon>Diptera</taxon>
        <taxon>Nematocera</taxon>
        <taxon>Chironomoidea</taxon>
        <taxon>Chironomidae</taxon>
        <taxon>Chironominae</taxon>
        <taxon>Polypedilum</taxon>
        <taxon>Polypedilum</taxon>
    </lineage>
</organism>
<dbReference type="Pfam" id="PF22934">
    <property type="entry name" value="SPRTN_ZBD"/>
    <property type="match status" value="1"/>
</dbReference>
<evidence type="ECO:0000259" key="3">
    <source>
        <dbReference type="SMART" id="SM00731"/>
    </source>
</evidence>
<dbReference type="SMART" id="SM00731">
    <property type="entry name" value="SprT"/>
    <property type="match status" value="1"/>
</dbReference>
<dbReference type="GO" id="GO:0004222">
    <property type="term" value="F:metalloendopeptidase activity"/>
    <property type="evidence" value="ECO:0007669"/>
    <property type="project" value="InterPro"/>
</dbReference>
<dbReference type="PANTHER" id="PTHR21220">
    <property type="entry name" value="DNA-DEPENDENT METALLOPROTEASE SPRTN"/>
    <property type="match status" value="1"/>
</dbReference>
<dbReference type="InterPro" id="IPR055220">
    <property type="entry name" value="SPRTN_ZBD"/>
</dbReference>
<dbReference type="InterPro" id="IPR006640">
    <property type="entry name" value="SprT-like_domain"/>
</dbReference>
<reference evidence="4" key="1">
    <citation type="submission" date="2021-03" db="EMBL/GenBank/DDBJ databases">
        <title>Chromosome level genome of the anhydrobiotic midge Polypedilum vanderplanki.</title>
        <authorList>
            <person name="Yoshida Y."/>
            <person name="Kikawada T."/>
            <person name="Gusev O."/>
        </authorList>
    </citation>
    <scope>NUCLEOTIDE SEQUENCE</scope>
    <source>
        <strain evidence="4">NIAS01</strain>
        <tissue evidence="4">Whole body or cell culture</tissue>
    </source>
</reference>
<name>A0A9J6BVA2_POLVA</name>
<protein>
    <recommendedName>
        <fullName evidence="3">SprT-like domain-containing protein</fullName>
    </recommendedName>
</protein>
<dbReference type="GO" id="GO:0005634">
    <property type="term" value="C:nucleus"/>
    <property type="evidence" value="ECO:0007669"/>
    <property type="project" value="UniProtKB-SubCell"/>
</dbReference>
<comment type="subcellular location">
    <subcellularLocation>
        <location evidence="1">Nucleus</location>
    </subcellularLocation>
</comment>
<evidence type="ECO:0000313" key="5">
    <source>
        <dbReference type="Proteomes" id="UP001107558"/>
    </source>
</evidence>
<dbReference type="PANTHER" id="PTHR21220:SF0">
    <property type="entry name" value="DNA-DEPENDENT METALLOPROTEASE SPRTN"/>
    <property type="match status" value="1"/>
</dbReference>